<dbReference type="PANTHER" id="PTHR30506:SF3">
    <property type="entry name" value="UPF0126 INNER MEMBRANE PROTEIN YADS-RELATED"/>
    <property type="match status" value="1"/>
</dbReference>
<feature type="transmembrane region" description="Helical" evidence="7">
    <location>
        <begin position="66"/>
        <end position="86"/>
    </location>
</feature>
<dbReference type="PANTHER" id="PTHR30506">
    <property type="entry name" value="INNER MEMBRANE PROTEIN"/>
    <property type="match status" value="1"/>
</dbReference>
<dbReference type="AlphaFoldDB" id="C5C5L4"/>
<evidence type="ECO:0000256" key="5">
    <source>
        <dbReference type="ARBA" id="ARBA00022989"/>
    </source>
</evidence>
<feature type="transmembrane region" description="Helical" evidence="7">
    <location>
        <begin position="12"/>
        <end position="30"/>
    </location>
</feature>
<dbReference type="Proteomes" id="UP000007962">
    <property type="component" value="Chromosome"/>
</dbReference>
<keyword evidence="4 7" id="KW-0812">Transmembrane</keyword>
<dbReference type="STRING" id="471853.Bcav_1950"/>
<feature type="transmembrane region" description="Helical" evidence="7">
    <location>
        <begin position="37"/>
        <end position="54"/>
    </location>
</feature>
<feature type="domain" description="Glycine transporter" evidence="8">
    <location>
        <begin position="13"/>
        <end position="86"/>
    </location>
</feature>
<feature type="transmembrane region" description="Helical" evidence="7">
    <location>
        <begin position="123"/>
        <end position="140"/>
    </location>
</feature>
<protein>
    <recommendedName>
        <fullName evidence="8">Glycine transporter domain-containing protein</fullName>
    </recommendedName>
</protein>
<keyword evidence="3" id="KW-1003">Cell membrane</keyword>
<evidence type="ECO:0000256" key="6">
    <source>
        <dbReference type="ARBA" id="ARBA00023136"/>
    </source>
</evidence>
<dbReference type="OrthoDB" id="9791874at2"/>
<feature type="transmembrane region" description="Helical" evidence="7">
    <location>
        <begin position="152"/>
        <end position="172"/>
    </location>
</feature>
<accession>C5C5L4</accession>
<dbReference type="HOGENOM" id="CLU_064906_0_1_11"/>
<keyword evidence="6 7" id="KW-0472">Membrane</keyword>
<feature type="transmembrane region" description="Helical" evidence="7">
    <location>
        <begin position="98"/>
        <end position="117"/>
    </location>
</feature>
<dbReference type="Pfam" id="PF03458">
    <property type="entry name" value="Gly_transporter"/>
    <property type="match status" value="2"/>
</dbReference>
<feature type="domain" description="Glycine transporter" evidence="8">
    <location>
        <begin position="99"/>
        <end position="173"/>
    </location>
</feature>
<proteinExistence type="inferred from homology"/>
<evidence type="ECO:0000256" key="2">
    <source>
        <dbReference type="ARBA" id="ARBA00008193"/>
    </source>
</evidence>
<evidence type="ECO:0000256" key="3">
    <source>
        <dbReference type="ARBA" id="ARBA00022475"/>
    </source>
</evidence>
<comment type="similarity">
    <text evidence="2">Belongs to the UPF0126 family.</text>
</comment>
<keyword evidence="10" id="KW-1185">Reference proteome</keyword>
<reference evidence="9 10" key="1">
    <citation type="journal article" date="2009" name="Stand. Genomic Sci.">
        <title>Complete genome sequence of Beutenbergia cavernae type strain (HKI 0122).</title>
        <authorList>
            <person name="Land M."/>
            <person name="Pukall R."/>
            <person name="Abt B."/>
            <person name="Goker M."/>
            <person name="Rohde M."/>
            <person name="Glavina Del Rio T."/>
            <person name="Tice H."/>
            <person name="Copeland A."/>
            <person name="Cheng J.F."/>
            <person name="Lucas S."/>
            <person name="Chen F."/>
            <person name="Nolan M."/>
            <person name="Bruce D."/>
            <person name="Goodwin L."/>
            <person name="Pitluck S."/>
            <person name="Ivanova N."/>
            <person name="Mavromatis K."/>
            <person name="Ovchinnikova G."/>
            <person name="Pati A."/>
            <person name="Chen A."/>
            <person name="Palaniappan K."/>
            <person name="Hauser L."/>
            <person name="Chang Y.J."/>
            <person name="Jefferies C.C."/>
            <person name="Saunders E."/>
            <person name="Brettin T."/>
            <person name="Detter J.C."/>
            <person name="Han C."/>
            <person name="Chain P."/>
            <person name="Bristow J."/>
            <person name="Eisen J.A."/>
            <person name="Markowitz V."/>
            <person name="Hugenholtz P."/>
            <person name="Kyrpides N.C."/>
            <person name="Klenk H.P."/>
            <person name="Lapidus A."/>
        </authorList>
    </citation>
    <scope>NUCLEOTIDE SEQUENCE [LARGE SCALE GENOMIC DNA]</scope>
    <source>
        <strain evidence="10">ATCC BAA-8 / DSM 12333 / NBRC 16432</strain>
    </source>
</reference>
<evidence type="ECO:0000256" key="7">
    <source>
        <dbReference type="SAM" id="Phobius"/>
    </source>
</evidence>
<name>C5C5L4_BEUC1</name>
<dbReference type="eggNOG" id="COG2860">
    <property type="taxonomic scope" value="Bacteria"/>
</dbReference>
<dbReference type="InterPro" id="IPR005115">
    <property type="entry name" value="Gly_transporter"/>
</dbReference>
<dbReference type="RefSeq" id="WP_015882445.1">
    <property type="nucleotide sequence ID" value="NC_012669.1"/>
</dbReference>
<dbReference type="KEGG" id="bcv:Bcav_1950"/>
<evidence type="ECO:0000313" key="10">
    <source>
        <dbReference type="Proteomes" id="UP000007962"/>
    </source>
</evidence>
<gene>
    <name evidence="9" type="ordered locus">Bcav_1950</name>
</gene>
<dbReference type="GO" id="GO:0005886">
    <property type="term" value="C:plasma membrane"/>
    <property type="evidence" value="ECO:0007669"/>
    <property type="project" value="UniProtKB-SubCell"/>
</dbReference>
<comment type="subcellular location">
    <subcellularLocation>
        <location evidence="1">Cell membrane</location>
        <topology evidence="1">Multi-pass membrane protein</topology>
    </subcellularLocation>
</comment>
<evidence type="ECO:0000256" key="1">
    <source>
        <dbReference type="ARBA" id="ARBA00004651"/>
    </source>
</evidence>
<sequence length="224" mass="23603">MDVADLSTQVVRVLDLLGVAANVLLAGILAREQRFDLVGFIVLGVASGLGGGLLRDTLLQVGTPVALTDVAYLVTAIGVALFAYLVRTSGRWWLRGVRLIDAVALGTWGAVGAQRALDAGLHWLPAILLGTLTAVGGGMIRDLLVRRTPIVFGGNTLYATCATAAAAVVVLLDRLTPQGWAGATTLVAAAVGAALCLLAYRQGWRLPEARDWRPVRRSRTKDAR</sequence>
<organism evidence="9 10">
    <name type="scientific">Beutenbergia cavernae (strain ATCC BAA-8 / DSM 12333 / CCUG 43141 / JCM 11478 / NBRC 16432 / NCIMB 13614 / HKI 0122)</name>
    <dbReference type="NCBI Taxonomy" id="471853"/>
    <lineage>
        <taxon>Bacteria</taxon>
        <taxon>Bacillati</taxon>
        <taxon>Actinomycetota</taxon>
        <taxon>Actinomycetes</taxon>
        <taxon>Micrococcales</taxon>
        <taxon>Beutenbergiaceae</taxon>
        <taxon>Beutenbergia</taxon>
    </lineage>
</organism>
<evidence type="ECO:0000313" key="9">
    <source>
        <dbReference type="EMBL" id="ACQ80205.1"/>
    </source>
</evidence>
<dbReference type="EMBL" id="CP001618">
    <property type="protein sequence ID" value="ACQ80205.1"/>
    <property type="molecule type" value="Genomic_DNA"/>
</dbReference>
<evidence type="ECO:0000259" key="8">
    <source>
        <dbReference type="Pfam" id="PF03458"/>
    </source>
</evidence>
<keyword evidence="5 7" id="KW-1133">Transmembrane helix</keyword>
<evidence type="ECO:0000256" key="4">
    <source>
        <dbReference type="ARBA" id="ARBA00022692"/>
    </source>
</evidence>
<feature type="transmembrane region" description="Helical" evidence="7">
    <location>
        <begin position="178"/>
        <end position="200"/>
    </location>
</feature>